<organism evidence="2 3">
    <name type="scientific">Plantibacter cousiniae</name>
    <name type="common">nom. nud.</name>
    <dbReference type="NCBI Taxonomy" id="199709"/>
    <lineage>
        <taxon>Bacteria</taxon>
        <taxon>Bacillati</taxon>
        <taxon>Actinomycetota</taxon>
        <taxon>Actinomycetes</taxon>
        <taxon>Micrococcales</taxon>
        <taxon>Microbacteriaceae</taxon>
        <taxon>Plantibacter</taxon>
    </lineage>
</organism>
<name>A0ABY1LJR7_9MICO</name>
<sequence>MAMRMTAEATDTGARITGIRGLDGWAVETNADTGAVTLVPPPGEVVTTKEWRDLPLGAVLRAAKGVESGDVLSALLTLLASEGGDPARSSRSGKQGHYKRVAKVYRLALRSGLTPREVIVKHFQTTDSSAGRWIAEARNAGFLDDHRVELARLAPPEGAGRKMGPDGELLPPLRATADELRTLREPIKRNTGRVRSTPTRTNASTGSEDQK</sequence>
<keyword evidence="3" id="KW-1185">Reference proteome</keyword>
<dbReference type="EMBL" id="FUZO01000001">
    <property type="protein sequence ID" value="SKC50527.1"/>
    <property type="molecule type" value="Genomic_DNA"/>
</dbReference>
<comment type="caution">
    <text evidence="2">The sequence shown here is derived from an EMBL/GenBank/DDBJ whole genome shotgun (WGS) entry which is preliminary data.</text>
</comment>
<evidence type="ECO:0000313" key="2">
    <source>
        <dbReference type="EMBL" id="SKC50527.1"/>
    </source>
</evidence>
<gene>
    <name evidence="2" type="ORF">SAMN06295973_1486</name>
</gene>
<protein>
    <submittedName>
        <fullName evidence="2">Uncharacterized protein</fullName>
    </submittedName>
</protein>
<feature type="compositionally biased region" description="Polar residues" evidence="1">
    <location>
        <begin position="193"/>
        <end position="211"/>
    </location>
</feature>
<feature type="region of interest" description="Disordered" evidence="1">
    <location>
        <begin position="184"/>
        <end position="211"/>
    </location>
</feature>
<accession>A0ABY1LJR7</accession>
<dbReference type="Proteomes" id="UP000190827">
    <property type="component" value="Unassembled WGS sequence"/>
</dbReference>
<proteinExistence type="predicted"/>
<evidence type="ECO:0000256" key="1">
    <source>
        <dbReference type="SAM" id="MobiDB-lite"/>
    </source>
</evidence>
<evidence type="ECO:0000313" key="3">
    <source>
        <dbReference type="Proteomes" id="UP000190827"/>
    </source>
</evidence>
<reference evidence="2 3" key="1">
    <citation type="submission" date="2017-02" db="EMBL/GenBank/DDBJ databases">
        <authorList>
            <person name="Varghese N."/>
            <person name="Submissions S."/>
        </authorList>
    </citation>
    <scope>NUCLEOTIDE SEQUENCE [LARGE SCALE GENOMIC DNA]</scope>
    <source>
        <strain evidence="2 3">VKM Ac-1787</strain>
    </source>
</reference>